<comment type="caution">
    <text evidence="2">The sequence shown here is derived from an EMBL/GenBank/DDBJ whole genome shotgun (WGS) entry which is preliminary data.</text>
</comment>
<dbReference type="EMBL" id="BNAF01000020">
    <property type="protein sequence ID" value="GHE49548.1"/>
    <property type="molecule type" value="Genomic_DNA"/>
</dbReference>
<organism evidence="2 3">
    <name type="scientific">Sphingobacterium griseoflavum</name>
    <dbReference type="NCBI Taxonomy" id="1474952"/>
    <lineage>
        <taxon>Bacteria</taxon>
        <taxon>Pseudomonadati</taxon>
        <taxon>Bacteroidota</taxon>
        <taxon>Sphingobacteriia</taxon>
        <taxon>Sphingobacteriales</taxon>
        <taxon>Sphingobacteriaceae</taxon>
        <taxon>Sphingobacterium</taxon>
    </lineage>
</organism>
<dbReference type="Pfam" id="PF03235">
    <property type="entry name" value="GmrSD_N"/>
    <property type="match status" value="1"/>
</dbReference>
<evidence type="ECO:0000259" key="1">
    <source>
        <dbReference type="Pfam" id="PF03235"/>
    </source>
</evidence>
<accession>A0ABQ3I2X1</accession>
<sequence>MKNKYSFWSLCKVYDKIEVPIIQRDYAQGRETMEVVILREKFINGFLIEALLDGEAIELDFVYGSIVTETKGDFRQKTFIPLDGQQRLTTLFLLYYFVAVKEGRLAEIKGVLSRFTYETRPSAHDFCEKLLNSESVKEISNIKIDIQDSIWFNNEWENDPTISGMLNMLDTFANNRKLVNAPKGILDRLIDEHHELISFYFTDLEEFGLTENLYIRMNARGKMLTDFENFKSEFSKIIRYENRLHEQVKDKIEYAWVDNLWEYKEKDIYTIDAPFMAYLSFVTEMLYFSNAVYRSPKTYESNFLSFKVLKDIYSIEENLNFLIFAFDFIDDLKNNQEPLLWDGQSLHGILKDIVSNKRDTVQMFILFMSIKYAYANKPSENLYDFVRVVRNLISNTDDNSRREWPRLLHSLSNLISDENVYKVLLEFVDAEALIGFNVDQRKEEVFKAKLILAFDSAKERIFKIEDHTNLTGRITNLLKAPFTSNAEDFKQINLNTLEYTDLELEALSSIFESYKIMAVNDFNNIWGNFLTTSLYYQTPDSRLMYSGWKRHPAIILFAKELSRKSPEMKLSDFVVQEQKDFVLKLAKQYDDFSLIRNVKEQLYLYYIIGERIYNHSYANFFKNGNYNIGWLAKESGYKSHFTQGIKDCRYFPVTNPVFQFYNQQFRYNLGINRNNTLDVEIVGGNKKRDPFQLILEWASN</sequence>
<feature type="domain" description="GmrSD restriction endonucleases N-terminal" evidence="1">
    <location>
        <begin position="12"/>
        <end position="234"/>
    </location>
</feature>
<reference evidence="3" key="1">
    <citation type="journal article" date="2019" name="Int. J. Syst. Evol. Microbiol.">
        <title>The Global Catalogue of Microorganisms (GCM) 10K type strain sequencing project: providing services to taxonomists for standard genome sequencing and annotation.</title>
        <authorList>
            <consortium name="The Broad Institute Genomics Platform"/>
            <consortium name="The Broad Institute Genome Sequencing Center for Infectious Disease"/>
            <person name="Wu L."/>
            <person name="Ma J."/>
        </authorList>
    </citation>
    <scope>NUCLEOTIDE SEQUENCE [LARGE SCALE GENOMIC DNA]</scope>
    <source>
        <strain evidence="3">CGMCC 1.12966</strain>
    </source>
</reference>
<evidence type="ECO:0000313" key="3">
    <source>
        <dbReference type="Proteomes" id="UP000620550"/>
    </source>
</evidence>
<gene>
    <name evidence="2" type="ORF">GCM10017764_35700</name>
</gene>
<protein>
    <recommendedName>
        <fullName evidence="1">GmrSD restriction endonucleases N-terminal domain-containing protein</fullName>
    </recommendedName>
</protein>
<name>A0ABQ3I2X1_9SPHI</name>
<dbReference type="Proteomes" id="UP000620550">
    <property type="component" value="Unassembled WGS sequence"/>
</dbReference>
<evidence type="ECO:0000313" key="2">
    <source>
        <dbReference type="EMBL" id="GHE49548.1"/>
    </source>
</evidence>
<dbReference type="RefSeq" id="WP_189628101.1">
    <property type="nucleotide sequence ID" value="NZ_BNAF01000020.1"/>
</dbReference>
<dbReference type="InterPro" id="IPR004919">
    <property type="entry name" value="GmrSD_N"/>
</dbReference>
<keyword evidence="3" id="KW-1185">Reference proteome</keyword>
<proteinExistence type="predicted"/>